<evidence type="ECO:0000313" key="2">
    <source>
        <dbReference type="EMBL" id="VDI24582.1"/>
    </source>
</evidence>
<organism evidence="2 3">
    <name type="scientific">Mytilus galloprovincialis</name>
    <name type="common">Mediterranean mussel</name>
    <dbReference type="NCBI Taxonomy" id="29158"/>
    <lineage>
        <taxon>Eukaryota</taxon>
        <taxon>Metazoa</taxon>
        <taxon>Spiralia</taxon>
        <taxon>Lophotrochozoa</taxon>
        <taxon>Mollusca</taxon>
        <taxon>Bivalvia</taxon>
        <taxon>Autobranchia</taxon>
        <taxon>Pteriomorphia</taxon>
        <taxon>Mytilida</taxon>
        <taxon>Mytiloidea</taxon>
        <taxon>Mytilidae</taxon>
        <taxon>Mytilinae</taxon>
        <taxon>Mytilus</taxon>
    </lineage>
</organism>
<dbReference type="OrthoDB" id="5958466at2759"/>
<dbReference type="AlphaFoldDB" id="A0A8B6DUM4"/>
<proteinExistence type="predicted"/>
<dbReference type="EMBL" id="UYJE01004049">
    <property type="protein sequence ID" value="VDI24582.1"/>
    <property type="molecule type" value="Genomic_DNA"/>
</dbReference>
<reference evidence="2" key="1">
    <citation type="submission" date="2018-11" db="EMBL/GenBank/DDBJ databases">
        <authorList>
            <person name="Alioto T."/>
            <person name="Alioto T."/>
        </authorList>
    </citation>
    <scope>NUCLEOTIDE SEQUENCE</scope>
</reference>
<evidence type="ECO:0000256" key="1">
    <source>
        <dbReference type="SAM" id="MobiDB-lite"/>
    </source>
</evidence>
<protein>
    <recommendedName>
        <fullName evidence="4">DZIP3-like HEPN domain-containing protein</fullName>
    </recommendedName>
</protein>
<evidence type="ECO:0008006" key="4">
    <source>
        <dbReference type="Google" id="ProtNLM"/>
    </source>
</evidence>
<accession>A0A8B6DUM4</accession>
<dbReference type="Proteomes" id="UP000596742">
    <property type="component" value="Unassembled WGS sequence"/>
</dbReference>
<feature type="region of interest" description="Disordered" evidence="1">
    <location>
        <begin position="168"/>
        <end position="187"/>
    </location>
</feature>
<keyword evidence="3" id="KW-1185">Reference proteome</keyword>
<comment type="caution">
    <text evidence="2">The sequence shown here is derived from an EMBL/GenBank/DDBJ whole genome shotgun (WGS) entry which is preliminary data.</text>
</comment>
<evidence type="ECO:0000313" key="3">
    <source>
        <dbReference type="Proteomes" id="UP000596742"/>
    </source>
</evidence>
<sequence>MLTQISRWMTDIKDVRNTLAHHGTGTFDKAQFEHYWKKLKTATLLCAGDTGQTSLKLFQTAVDQITTCSVDDLGKRIVQTTNKLSQVQEDLNGICPRVKSLCDQHVQVNTERTDVKTTIERMGERMEENMGTITHMLSEIKFQISMKIHPQDMQEEVLREQDKVDAFSSSWDEDKTTSNLAEEVQGTPGYPFNSEQFRLEKVEKRCIYLELTASPEVFKSPQKLQKAIKTLISQFVKAGELDKNVPSTVNISITVKSSLSKEEKNVVYSVFSVSDTLEGETNEKNSGLDENKPMVFSKSTINQEKPTDLTSPTNMSYKEDPRYAQIIVFYCDVAQYIIREFALLTIQKYKYSDWLEFLHQNIHNIYHLWKHNTTCCQCSRDSLRVSNKKPILQQKQINLLLTTDGPANPDHCIGDHEQHIEQNCLSKVSVIPTCSIESIDVSLLVILLRHCDSTKHDYEKNRDILSALIEVRNELSYAPGTELGNEKYQQLWGKLTSTVLKLAKICSGKTNASVELFQRQIKECQDRCGTTEQMHKVSCMF</sequence>
<name>A0A8B6DUM4_MYTGA</name>
<gene>
    <name evidence="2" type="ORF">MGAL_10B018596</name>
</gene>